<dbReference type="PANTHER" id="PTHR44757">
    <property type="entry name" value="DIGUANYLATE CYCLASE DGCP"/>
    <property type="match status" value="1"/>
</dbReference>
<dbReference type="SMART" id="SM00052">
    <property type="entry name" value="EAL"/>
    <property type="match status" value="1"/>
</dbReference>
<dbReference type="InterPro" id="IPR011006">
    <property type="entry name" value="CheY-like_superfamily"/>
</dbReference>
<dbReference type="SMART" id="SM00267">
    <property type="entry name" value="GGDEF"/>
    <property type="match status" value="1"/>
</dbReference>
<proteinExistence type="predicted"/>
<dbReference type="SUPFAM" id="SSF52172">
    <property type="entry name" value="CheY-like"/>
    <property type="match status" value="1"/>
</dbReference>
<evidence type="ECO:0000256" key="2">
    <source>
        <dbReference type="PROSITE-ProRule" id="PRU00169"/>
    </source>
</evidence>
<feature type="domain" description="GGDEF" evidence="5">
    <location>
        <begin position="170"/>
        <end position="303"/>
    </location>
</feature>
<dbReference type="PANTHER" id="PTHR44757:SF2">
    <property type="entry name" value="BIOFILM ARCHITECTURE MAINTENANCE PROTEIN MBAA"/>
    <property type="match status" value="1"/>
</dbReference>
<dbReference type="Gene3D" id="3.30.70.270">
    <property type="match status" value="1"/>
</dbReference>
<keyword evidence="2" id="KW-0597">Phosphoprotein</keyword>
<dbReference type="GO" id="GO:0000160">
    <property type="term" value="P:phosphorelay signal transduction system"/>
    <property type="evidence" value="ECO:0007669"/>
    <property type="project" value="InterPro"/>
</dbReference>
<dbReference type="PROSITE" id="PS50110">
    <property type="entry name" value="RESPONSE_REGULATORY"/>
    <property type="match status" value="1"/>
</dbReference>
<dbReference type="PROSITE" id="PS50883">
    <property type="entry name" value="EAL"/>
    <property type="match status" value="1"/>
</dbReference>
<dbReference type="InterPro" id="IPR043128">
    <property type="entry name" value="Rev_trsase/Diguanyl_cyclase"/>
</dbReference>
<dbReference type="NCBIfam" id="TIGR00254">
    <property type="entry name" value="GGDEF"/>
    <property type="match status" value="1"/>
</dbReference>
<dbReference type="Pfam" id="PF00990">
    <property type="entry name" value="GGDEF"/>
    <property type="match status" value="1"/>
</dbReference>
<dbReference type="SMART" id="SM00448">
    <property type="entry name" value="REC"/>
    <property type="match status" value="1"/>
</dbReference>
<keyword evidence="7" id="KW-1185">Reference proteome</keyword>
<dbReference type="AlphaFoldDB" id="A0AAJ1BDP4"/>
<dbReference type="InterPro" id="IPR001789">
    <property type="entry name" value="Sig_transdc_resp-reg_receiver"/>
</dbReference>
<name>A0AAJ1BDP4_9GAMM</name>
<comment type="caution">
    <text evidence="6">The sequence shown here is derived from an EMBL/GenBank/DDBJ whole genome shotgun (WGS) entry which is preliminary data.</text>
</comment>
<dbReference type="PROSITE" id="PS50887">
    <property type="entry name" value="GGDEF"/>
    <property type="match status" value="1"/>
</dbReference>
<evidence type="ECO:0000259" key="3">
    <source>
        <dbReference type="PROSITE" id="PS50110"/>
    </source>
</evidence>
<dbReference type="Pfam" id="PF00072">
    <property type="entry name" value="Response_reg"/>
    <property type="match status" value="1"/>
</dbReference>
<comment type="cofactor">
    <cofactor evidence="1">
        <name>Mg(2+)</name>
        <dbReference type="ChEBI" id="CHEBI:18420"/>
    </cofactor>
</comment>
<accession>A0AAJ1BDP4</accession>
<dbReference type="InterPro" id="IPR001633">
    <property type="entry name" value="EAL_dom"/>
</dbReference>
<organism evidence="6 7">
    <name type="scientific">Shewanella zhuhaiensis</name>
    <dbReference type="NCBI Taxonomy" id="2919576"/>
    <lineage>
        <taxon>Bacteria</taxon>
        <taxon>Pseudomonadati</taxon>
        <taxon>Pseudomonadota</taxon>
        <taxon>Gammaproteobacteria</taxon>
        <taxon>Alteromonadales</taxon>
        <taxon>Shewanellaceae</taxon>
        <taxon>Shewanella</taxon>
    </lineage>
</organism>
<evidence type="ECO:0000313" key="6">
    <source>
        <dbReference type="EMBL" id="MCH4292854.1"/>
    </source>
</evidence>
<dbReference type="Gene3D" id="3.20.20.450">
    <property type="entry name" value="EAL domain"/>
    <property type="match status" value="1"/>
</dbReference>
<dbReference type="InterPro" id="IPR000160">
    <property type="entry name" value="GGDEF_dom"/>
</dbReference>
<evidence type="ECO:0000259" key="5">
    <source>
        <dbReference type="PROSITE" id="PS50887"/>
    </source>
</evidence>
<dbReference type="GO" id="GO:0003824">
    <property type="term" value="F:catalytic activity"/>
    <property type="evidence" value="ECO:0007669"/>
    <property type="project" value="UniProtKB-ARBA"/>
</dbReference>
<gene>
    <name evidence="6" type="ORF">MJ923_00880</name>
</gene>
<sequence>MNLLLVDDDEVDREMIVRALSQSDREFVVSQSSHAKEALALFGKNRYDGILLDYMLPDANGLEVLTWLNDVGNEDTAVVMISRYEDDKLAERCIELGAQDFLLKDEVTPGRLCRAIINARQRFSMAKALRHSHEKLKELAEHDSLTRLVNRYGFDLCLNRALSQVRRTGGMLSVILLDLDDFKGINDTLGHQMGDVLLVEVASRLSSALRESDLIARIGGDEFVALLCDQNHKFLPFGLARRLLDTFEEPFALGDTTVMIGASLGIAMYGECANTADELLKCADIAMYRAKQEGRNQIQCYSRELESEVRYRTRIEQGLRRAILDKEFRLFYQGKFDSRTGQLTGMEALLRWQHPEDGLLAPDSFMAIAEDAGLMEEIGGWVLETACNQTRAWLDIVGEDIPGLSVAVNFSASQIAAEKLPHVIRDALASSGLAPQNLELEITENALIKRPEEIAHALACVAAMGVTLALDDFGTGYSSLEHLMHFPIKVIKIDKSLVSTVPEDEKGCKLLTALLNFTEGFDMVSVAEGIETREQAEFCAAHGCRLLQGYLYGRPVDAATFEQEVLLPAVSKYRVG</sequence>
<feature type="modified residue" description="4-aspartylphosphate" evidence="2">
    <location>
        <position position="53"/>
    </location>
</feature>
<evidence type="ECO:0000313" key="7">
    <source>
        <dbReference type="Proteomes" id="UP001297581"/>
    </source>
</evidence>
<dbReference type="InterPro" id="IPR035919">
    <property type="entry name" value="EAL_sf"/>
</dbReference>
<dbReference type="CDD" id="cd01948">
    <property type="entry name" value="EAL"/>
    <property type="match status" value="1"/>
</dbReference>
<dbReference type="SUPFAM" id="SSF141868">
    <property type="entry name" value="EAL domain-like"/>
    <property type="match status" value="1"/>
</dbReference>
<dbReference type="CDD" id="cd00156">
    <property type="entry name" value="REC"/>
    <property type="match status" value="1"/>
</dbReference>
<evidence type="ECO:0000256" key="1">
    <source>
        <dbReference type="ARBA" id="ARBA00001946"/>
    </source>
</evidence>
<dbReference type="EMBL" id="JAKUDL010000001">
    <property type="protein sequence ID" value="MCH4292854.1"/>
    <property type="molecule type" value="Genomic_DNA"/>
</dbReference>
<dbReference type="RefSeq" id="WP_240589503.1">
    <property type="nucleotide sequence ID" value="NZ_JAKUDL010000001.1"/>
</dbReference>
<dbReference type="InterPro" id="IPR052155">
    <property type="entry name" value="Biofilm_reg_signaling"/>
</dbReference>
<dbReference type="Pfam" id="PF00563">
    <property type="entry name" value="EAL"/>
    <property type="match status" value="1"/>
</dbReference>
<dbReference type="Proteomes" id="UP001297581">
    <property type="component" value="Unassembled WGS sequence"/>
</dbReference>
<dbReference type="CDD" id="cd01949">
    <property type="entry name" value="GGDEF"/>
    <property type="match status" value="1"/>
</dbReference>
<dbReference type="Gene3D" id="3.40.50.2300">
    <property type="match status" value="1"/>
</dbReference>
<dbReference type="FunFam" id="3.30.70.270:FF:000001">
    <property type="entry name" value="Diguanylate cyclase domain protein"/>
    <property type="match status" value="1"/>
</dbReference>
<feature type="domain" description="EAL" evidence="4">
    <location>
        <begin position="312"/>
        <end position="569"/>
    </location>
</feature>
<dbReference type="InterPro" id="IPR029787">
    <property type="entry name" value="Nucleotide_cyclase"/>
</dbReference>
<dbReference type="SUPFAM" id="SSF55073">
    <property type="entry name" value="Nucleotide cyclase"/>
    <property type="match status" value="1"/>
</dbReference>
<protein>
    <submittedName>
        <fullName evidence="6">EAL domain-containing protein</fullName>
    </submittedName>
</protein>
<feature type="domain" description="Response regulatory" evidence="3">
    <location>
        <begin position="2"/>
        <end position="119"/>
    </location>
</feature>
<reference evidence="6 7" key="1">
    <citation type="submission" date="2022-02" db="EMBL/GenBank/DDBJ databases">
        <title>The genome sequence of Shewanella sp. 3B26.</title>
        <authorList>
            <person name="Du J."/>
        </authorList>
    </citation>
    <scope>NUCLEOTIDE SEQUENCE [LARGE SCALE GENOMIC DNA]</scope>
    <source>
        <strain evidence="6 7">3B26</strain>
    </source>
</reference>
<evidence type="ECO:0000259" key="4">
    <source>
        <dbReference type="PROSITE" id="PS50883"/>
    </source>
</evidence>